<accession>A0ABQ2HX26</accession>
<dbReference type="EMBL" id="BMLI01000001">
    <property type="protein sequence ID" value="GGM93251.1"/>
    <property type="molecule type" value="Genomic_DNA"/>
</dbReference>
<organism evidence="2 3">
    <name type="scientific">Dyadobacter beijingensis</name>
    <dbReference type="NCBI Taxonomy" id="365489"/>
    <lineage>
        <taxon>Bacteria</taxon>
        <taxon>Pseudomonadati</taxon>
        <taxon>Bacteroidota</taxon>
        <taxon>Cytophagia</taxon>
        <taxon>Cytophagales</taxon>
        <taxon>Spirosomataceae</taxon>
        <taxon>Dyadobacter</taxon>
    </lineage>
</organism>
<gene>
    <name evidence="2" type="ORF">GCM10010967_27960</name>
</gene>
<dbReference type="Proteomes" id="UP000632339">
    <property type="component" value="Unassembled WGS sequence"/>
</dbReference>
<evidence type="ECO:0000313" key="2">
    <source>
        <dbReference type="EMBL" id="GGM93251.1"/>
    </source>
</evidence>
<protein>
    <recommendedName>
        <fullName evidence="4">SMODS-associating 2TM beta-strand rich effector domain-containing protein</fullName>
    </recommendedName>
</protein>
<reference evidence="3" key="1">
    <citation type="journal article" date="2019" name="Int. J. Syst. Evol. Microbiol.">
        <title>The Global Catalogue of Microorganisms (GCM) 10K type strain sequencing project: providing services to taxonomists for standard genome sequencing and annotation.</title>
        <authorList>
            <consortium name="The Broad Institute Genomics Platform"/>
            <consortium name="The Broad Institute Genome Sequencing Center for Infectious Disease"/>
            <person name="Wu L."/>
            <person name="Ma J."/>
        </authorList>
    </citation>
    <scope>NUCLEOTIDE SEQUENCE [LARGE SCALE GENOMIC DNA]</scope>
    <source>
        <strain evidence="3">CGMCC 1.6375</strain>
    </source>
</reference>
<dbReference type="RefSeq" id="WP_019943249.1">
    <property type="nucleotide sequence ID" value="NZ_BMLI01000001.1"/>
</dbReference>
<feature type="compositionally biased region" description="Basic residues" evidence="1">
    <location>
        <begin position="86"/>
        <end position="101"/>
    </location>
</feature>
<evidence type="ECO:0000256" key="1">
    <source>
        <dbReference type="SAM" id="MobiDB-lite"/>
    </source>
</evidence>
<evidence type="ECO:0000313" key="3">
    <source>
        <dbReference type="Proteomes" id="UP000632339"/>
    </source>
</evidence>
<keyword evidence="3" id="KW-1185">Reference proteome</keyword>
<proteinExistence type="predicted"/>
<evidence type="ECO:0008006" key="4">
    <source>
        <dbReference type="Google" id="ProtNLM"/>
    </source>
</evidence>
<sequence>MMTRRKTSWVLIILLLVAVSWGVYEIRYYSGLWWDYRTRPWAYSSDDNAKLLVGKWQGAFSDPDKVSKRLHLEIFEPTTEAERRKSAGKRNRRGGGIRHRDKTGFDGIATIESRLGKEEYEVYGSVNRDDYHQLKLNFRPADEQKRILPNFTASQGLDGSWQGDELRISLTFSYQRADGSSFSSSADPRYSKIAKVTLARMR</sequence>
<feature type="region of interest" description="Disordered" evidence="1">
    <location>
        <begin position="81"/>
        <end position="101"/>
    </location>
</feature>
<comment type="caution">
    <text evidence="2">The sequence shown here is derived from an EMBL/GenBank/DDBJ whole genome shotgun (WGS) entry which is preliminary data.</text>
</comment>
<name>A0ABQ2HX26_9BACT</name>